<dbReference type="Gene3D" id="1.10.510.10">
    <property type="entry name" value="Transferase(Phosphotransferase) domain 1"/>
    <property type="match status" value="1"/>
</dbReference>
<evidence type="ECO:0000313" key="3">
    <source>
        <dbReference type="Proteomes" id="UP001447188"/>
    </source>
</evidence>
<evidence type="ECO:0000313" key="2">
    <source>
        <dbReference type="EMBL" id="KAL0630732.1"/>
    </source>
</evidence>
<dbReference type="PROSITE" id="PS00108">
    <property type="entry name" value="PROTEIN_KINASE_ST"/>
    <property type="match status" value="1"/>
</dbReference>
<dbReference type="Proteomes" id="UP001447188">
    <property type="component" value="Unassembled WGS sequence"/>
</dbReference>
<dbReference type="PANTHER" id="PTHR44167:SF24">
    <property type="entry name" value="SERINE_THREONINE-PROTEIN KINASE CHK2"/>
    <property type="match status" value="1"/>
</dbReference>
<dbReference type="InterPro" id="IPR011009">
    <property type="entry name" value="Kinase-like_dom_sf"/>
</dbReference>
<keyword evidence="3" id="KW-1185">Reference proteome</keyword>
<keyword evidence="2" id="KW-0418">Kinase</keyword>
<reference evidence="2 3" key="1">
    <citation type="submission" date="2024-02" db="EMBL/GenBank/DDBJ databases">
        <title>Discinaceae phylogenomics.</title>
        <authorList>
            <person name="Dirks A.C."/>
            <person name="James T.Y."/>
        </authorList>
    </citation>
    <scope>NUCLEOTIDE SEQUENCE [LARGE SCALE GENOMIC DNA]</scope>
    <source>
        <strain evidence="2 3">ACD0624</strain>
    </source>
</reference>
<gene>
    <name evidence="2" type="primary">RAD53_7</name>
    <name evidence="2" type="ORF">Q9L58_010418</name>
</gene>
<name>A0ABR3G4R6_9PEZI</name>
<comment type="caution">
    <text evidence="2">The sequence shown here is derived from an EMBL/GenBank/DDBJ whole genome shotgun (WGS) entry which is preliminary data.</text>
</comment>
<dbReference type="InterPro" id="IPR008271">
    <property type="entry name" value="Ser/Thr_kinase_AS"/>
</dbReference>
<feature type="non-terminal residue" evidence="2">
    <location>
        <position position="310"/>
    </location>
</feature>
<dbReference type="SMART" id="SM00220">
    <property type="entry name" value="S_TKc"/>
    <property type="match status" value="1"/>
</dbReference>
<dbReference type="EC" id="2.7.11.1" evidence="2"/>
<dbReference type="SUPFAM" id="SSF56112">
    <property type="entry name" value="Protein kinase-like (PK-like)"/>
    <property type="match status" value="1"/>
</dbReference>
<keyword evidence="2" id="KW-0808">Transferase</keyword>
<dbReference type="InterPro" id="IPR000719">
    <property type="entry name" value="Prot_kinase_dom"/>
</dbReference>
<dbReference type="EMBL" id="JBBBZM010000398">
    <property type="protein sequence ID" value="KAL0630732.1"/>
    <property type="molecule type" value="Genomic_DNA"/>
</dbReference>
<evidence type="ECO:0000259" key="1">
    <source>
        <dbReference type="PROSITE" id="PS50011"/>
    </source>
</evidence>
<protein>
    <submittedName>
        <fullName evidence="2">Protein kinase protein rad53</fullName>
        <ecNumber evidence="2">2.7.11.1</ecNumber>
    </submittedName>
</protein>
<dbReference type="Pfam" id="PF00069">
    <property type="entry name" value="Pkinase"/>
    <property type="match status" value="1"/>
</dbReference>
<feature type="domain" description="Protein kinase" evidence="1">
    <location>
        <begin position="8"/>
        <end position="289"/>
    </location>
</feature>
<organism evidence="2 3">
    <name type="scientific">Discina gigas</name>
    <dbReference type="NCBI Taxonomy" id="1032678"/>
    <lineage>
        <taxon>Eukaryota</taxon>
        <taxon>Fungi</taxon>
        <taxon>Dikarya</taxon>
        <taxon>Ascomycota</taxon>
        <taxon>Pezizomycotina</taxon>
        <taxon>Pezizomycetes</taxon>
        <taxon>Pezizales</taxon>
        <taxon>Discinaceae</taxon>
        <taxon>Discina</taxon>
    </lineage>
</organism>
<proteinExistence type="predicted"/>
<accession>A0ABR3G4R6</accession>
<sequence>MVDTITVWNIDRVLGSGNFGIVSLHRERRTGELRAVKVISKSHSGTQELATLVYLRDHSRHFVQFLGWFEDGDSIHIAMEYIAHGDLYQYITQYPGDAKTDAKSIARQILTGLVVLHGREICHRDLKPQNILIASRRPILVKITDFGVSKHWGGTSLRTNCGTPCYQAPEQLGLLSRDMNSRGNSYTNAIDLWAVGAIVHQMLTSEIPFLNTNQGSFLSDLDFGSSDKCSATIDIYLLVDYCRNLIPYPTESLLAKGADRDEIDFVKSVMTVKPRGRLTAVEALGSVWVGGTVPSTAAVIPPAPGVVLPS</sequence>
<dbReference type="PANTHER" id="PTHR44167">
    <property type="entry name" value="OVARIAN-SPECIFIC SERINE/THREONINE-PROTEIN KINASE LOK-RELATED"/>
    <property type="match status" value="1"/>
</dbReference>
<dbReference type="GO" id="GO:0004674">
    <property type="term" value="F:protein serine/threonine kinase activity"/>
    <property type="evidence" value="ECO:0007669"/>
    <property type="project" value="UniProtKB-EC"/>
</dbReference>
<dbReference type="PROSITE" id="PS50011">
    <property type="entry name" value="PROTEIN_KINASE_DOM"/>
    <property type="match status" value="1"/>
</dbReference>